<dbReference type="AlphaFoldDB" id="A0AAW0HLN9"/>
<feature type="region of interest" description="Disordered" evidence="1">
    <location>
        <begin position="196"/>
        <end position="215"/>
    </location>
</feature>
<dbReference type="Proteomes" id="UP001488838">
    <property type="component" value="Unassembled WGS sequence"/>
</dbReference>
<proteinExistence type="predicted"/>
<comment type="caution">
    <text evidence="2">The sequence shown here is derived from an EMBL/GenBank/DDBJ whole genome shotgun (WGS) entry which is preliminary data.</text>
</comment>
<evidence type="ECO:0000313" key="3">
    <source>
        <dbReference type="Proteomes" id="UP001488838"/>
    </source>
</evidence>
<protein>
    <submittedName>
        <fullName evidence="2">Uncharacterized protein</fullName>
    </submittedName>
</protein>
<name>A0AAW0HLN9_MYOGA</name>
<organism evidence="2 3">
    <name type="scientific">Myodes glareolus</name>
    <name type="common">Bank vole</name>
    <name type="synonym">Clethrionomys glareolus</name>
    <dbReference type="NCBI Taxonomy" id="447135"/>
    <lineage>
        <taxon>Eukaryota</taxon>
        <taxon>Metazoa</taxon>
        <taxon>Chordata</taxon>
        <taxon>Craniata</taxon>
        <taxon>Vertebrata</taxon>
        <taxon>Euteleostomi</taxon>
        <taxon>Mammalia</taxon>
        <taxon>Eutheria</taxon>
        <taxon>Euarchontoglires</taxon>
        <taxon>Glires</taxon>
        <taxon>Rodentia</taxon>
        <taxon>Myomorpha</taxon>
        <taxon>Muroidea</taxon>
        <taxon>Cricetidae</taxon>
        <taxon>Arvicolinae</taxon>
        <taxon>Myodes</taxon>
    </lineage>
</organism>
<feature type="region of interest" description="Disordered" evidence="1">
    <location>
        <begin position="226"/>
        <end position="256"/>
    </location>
</feature>
<evidence type="ECO:0000256" key="1">
    <source>
        <dbReference type="SAM" id="MobiDB-lite"/>
    </source>
</evidence>
<accession>A0AAW0HLN9</accession>
<evidence type="ECO:0000313" key="2">
    <source>
        <dbReference type="EMBL" id="KAK7802107.1"/>
    </source>
</evidence>
<keyword evidence="3" id="KW-1185">Reference proteome</keyword>
<reference evidence="2 3" key="1">
    <citation type="journal article" date="2023" name="bioRxiv">
        <title>Conserved and derived expression patterns and positive selection on dental genes reveal complex evolutionary context of ever-growing rodent molars.</title>
        <authorList>
            <person name="Calamari Z.T."/>
            <person name="Song A."/>
            <person name="Cohen E."/>
            <person name="Akter M."/>
            <person name="Roy R.D."/>
            <person name="Hallikas O."/>
            <person name="Christensen M.M."/>
            <person name="Li P."/>
            <person name="Marangoni P."/>
            <person name="Jernvall J."/>
            <person name="Klein O.D."/>
        </authorList>
    </citation>
    <scope>NUCLEOTIDE SEQUENCE [LARGE SCALE GENOMIC DNA]</scope>
    <source>
        <strain evidence="2">V071</strain>
    </source>
</reference>
<feature type="compositionally biased region" description="Basic and acidic residues" evidence="1">
    <location>
        <begin position="246"/>
        <end position="256"/>
    </location>
</feature>
<dbReference type="EMBL" id="JBBHLL010000477">
    <property type="protein sequence ID" value="KAK7802107.1"/>
    <property type="molecule type" value="Genomic_DNA"/>
</dbReference>
<gene>
    <name evidence="2" type="ORF">U0070_006210</name>
</gene>
<sequence length="256" mass="27993">MPWYPHIHYLWGSRFLGTAYGKCSIKEEMVQEERVSCGGAAVSHETQEDAPRALDGYSSPTMGFSPVHVEGAPSPAFPPDVPVLQVSAHGLFQVTGSNKKNPDHPAHYRSILLVMALGDRNFGEVIRLWAGSLMNGNSALKKNLRDPTRLLGPCVGIQLLTTDMKPLSHQWSLWSQPVCLLPLNVEWATVKKPSEVGPLEEQSFPSPSPPSDRSLTSIYSAVHRIQPPDSAARPGTLTPLATWRCHPGDRAGTHSH</sequence>